<dbReference type="GeneID" id="76150930"/>
<keyword evidence="3 5" id="KW-1133">Transmembrane helix</keyword>
<feature type="transmembrane region" description="Helical" evidence="5">
    <location>
        <begin position="124"/>
        <end position="142"/>
    </location>
</feature>
<dbReference type="RefSeq" id="XP_051608698.1">
    <property type="nucleotide sequence ID" value="XM_051752230.1"/>
</dbReference>
<proteinExistence type="predicted"/>
<keyword evidence="8" id="KW-1185">Reference proteome</keyword>
<feature type="transmembrane region" description="Helical" evidence="5">
    <location>
        <begin position="370"/>
        <end position="391"/>
    </location>
</feature>
<evidence type="ECO:0000256" key="1">
    <source>
        <dbReference type="ARBA" id="ARBA00004141"/>
    </source>
</evidence>
<dbReference type="PROSITE" id="PS51380">
    <property type="entry name" value="EXS"/>
    <property type="match status" value="1"/>
</dbReference>
<dbReference type="InterPro" id="IPR004342">
    <property type="entry name" value="EXS_C"/>
</dbReference>
<keyword evidence="4 5" id="KW-0472">Membrane</keyword>
<evidence type="ECO:0000259" key="6">
    <source>
        <dbReference type="PROSITE" id="PS51380"/>
    </source>
</evidence>
<evidence type="ECO:0000256" key="5">
    <source>
        <dbReference type="SAM" id="Phobius"/>
    </source>
</evidence>
<evidence type="ECO:0000313" key="8">
    <source>
        <dbReference type="Proteomes" id="UP001204833"/>
    </source>
</evidence>
<dbReference type="EMBL" id="JAIHNG010000119">
    <property type="protein sequence ID" value="KAI5958063.1"/>
    <property type="molecule type" value="Genomic_DNA"/>
</dbReference>
<protein>
    <submittedName>
        <fullName evidence="7">ERD1</fullName>
    </submittedName>
</protein>
<accession>A0AAD5BF41</accession>
<keyword evidence="2 5" id="KW-0812">Transmembrane</keyword>
<name>A0AAD5BF41_9ASCO</name>
<dbReference type="GO" id="GO:0005737">
    <property type="term" value="C:cytoplasm"/>
    <property type="evidence" value="ECO:0007669"/>
    <property type="project" value="TreeGrafter"/>
</dbReference>
<organism evidence="7 8">
    <name type="scientific">Candida theae</name>
    <dbReference type="NCBI Taxonomy" id="1198502"/>
    <lineage>
        <taxon>Eukaryota</taxon>
        <taxon>Fungi</taxon>
        <taxon>Dikarya</taxon>
        <taxon>Ascomycota</taxon>
        <taxon>Saccharomycotina</taxon>
        <taxon>Pichiomycetes</taxon>
        <taxon>Debaryomycetaceae</taxon>
        <taxon>Candida/Lodderomyces clade</taxon>
        <taxon>Candida</taxon>
    </lineage>
</organism>
<dbReference type="GO" id="GO:0016020">
    <property type="term" value="C:membrane"/>
    <property type="evidence" value="ECO:0007669"/>
    <property type="project" value="UniProtKB-SubCell"/>
</dbReference>
<feature type="transmembrane region" description="Helical" evidence="5">
    <location>
        <begin position="90"/>
        <end position="112"/>
    </location>
</feature>
<feature type="domain" description="EXS" evidence="6">
    <location>
        <begin position="205"/>
        <end position="437"/>
    </location>
</feature>
<feature type="transmembrane region" description="Helical" evidence="5">
    <location>
        <begin position="337"/>
        <end position="358"/>
    </location>
</feature>
<evidence type="ECO:0000256" key="3">
    <source>
        <dbReference type="ARBA" id="ARBA00022989"/>
    </source>
</evidence>
<evidence type="ECO:0000256" key="4">
    <source>
        <dbReference type="ARBA" id="ARBA00023136"/>
    </source>
</evidence>
<sequence>MEESSNNETQAILFNDLVPLPFRILGLIQLGLALWFFLNVILFRFTSLNLLQLLNLSYSPHKYTQLDGPVSGSGEFATSIPADRHENTRLISGIWTILREVTIVNTVSWVAFKLIQYFVNDWKLLYYGLLIVVFIFVLNRIFRGKPSISTPGQVRIWTTMKRVLRGGINSQTMRSNDILISDSLVSFAKVINDFGLFVWNYYIDENTTYNYKLEFAVLCIPTLIRIKQCWFEYKLTQQVHHLLNLIKYGTGFGPLVVNMLIKATLLTSSDEVKQSGAFLHRLNTLNSWWYALSALNSTYSFIWDIKMDWNLQLFNKLFNPGSKFHILRIHKSFPNGVYFIAIVIDFSLRFIWMLKYFIINEQLHESQIKLIHIFSTFLFGYDAYSFGYVVIELLEILRRWIWCFIKLESDWVKLRVQESGHPKQPAGDIELENIETR</sequence>
<comment type="caution">
    <text evidence="7">The sequence shown here is derived from an EMBL/GenBank/DDBJ whole genome shotgun (WGS) entry which is preliminary data.</text>
</comment>
<evidence type="ECO:0000256" key="2">
    <source>
        <dbReference type="ARBA" id="ARBA00022692"/>
    </source>
</evidence>
<dbReference type="Pfam" id="PF03124">
    <property type="entry name" value="EXS"/>
    <property type="match status" value="1"/>
</dbReference>
<dbReference type="PANTHER" id="PTHR10783">
    <property type="entry name" value="XENOTROPIC AND POLYTROPIC RETROVIRUS RECEPTOR 1-RELATED"/>
    <property type="match status" value="1"/>
</dbReference>
<reference evidence="7 8" key="1">
    <citation type="journal article" date="2022" name="DNA Res.">
        <title>Genome analysis of five recently described species of the CUG-Ser clade uncovers Candida theae as a new hybrid lineage with pathogenic potential in the Candida parapsilosis species complex.</title>
        <authorList>
            <person name="Mixao V."/>
            <person name="Del Olmo V."/>
            <person name="Hegedusova E."/>
            <person name="Saus E."/>
            <person name="Pryszcz L."/>
            <person name="Cillingova A."/>
            <person name="Nosek J."/>
            <person name="Gabaldon T."/>
        </authorList>
    </citation>
    <scope>NUCLEOTIDE SEQUENCE [LARGE SCALE GENOMIC DNA]</scope>
    <source>
        <strain evidence="7 8">CBS 12239</strain>
    </source>
</reference>
<dbReference type="Proteomes" id="UP001204833">
    <property type="component" value="Unassembled WGS sequence"/>
</dbReference>
<dbReference type="PANTHER" id="PTHR10783:SF46">
    <property type="entry name" value="PROTEIN ERD1 HOMOLOG 2"/>
    <property type="match status" value="1"/>
</dbReference>
<evidence type="ECO:0000313" key="7">
    <source>
        <dbReference type="EMBL" id="KAI5958063.1"/>
    </source>
</evidence>
<feature type="transmembrane region" description="Helical" evidence="5">
    <location>
        <begin position="20"/>
        <end position="43"/>
    </location>
</feature>
<gene>
    <name evidence="7" type="ORF">KGF57_002871</name>
</gene>
<dbReference type="AlphaFoldDB" id="A0AAD5BF41"/>
<comment type="subcellular location">
    <subcellularLocation>
        <location evidence="1">Membrane</location>
        <topology evidence="1">Multi-pass membrane protein</topology>
    </subcellularLocation>
</comment>